<feature type="transmembrane region" description="Helical" evidence="13">
    <location>
        <begin position="41"/>
        <end position="60"/>
    </location>
</feature>
<keyword evidence="11 13" id="KW-0472">Membrane</keyword>
<keyword evidence="10" id="KW-0408">Iron</keyword>
<accession>A0A1B8P3K4</accession>
<evidence type="ECO:0000313" key="15">
    <source>
        <dbReference type="EMBL" id="OBX36831.1"/>
    </source>
</evidence>
<name>A0A1B8P3K4_HALEL</name>
<evidence type="ECO:0000256" key="4">
    <source>
        <dbReference type="ARBA" id="ARBA00022475"/>
    </source>
</evidence>
<dbReference type="Pfam" id="PF01292">
    <property type="entry name" value="Ni_hydr_CYTB"/>
    <property type="match status" value="1"/>
</dbReference>
<keyword evidence="6 13" id="KW-0812">Transmembrane</keyword>
<dbReference type="InterPro" id="IPR052168">
    <property type="entry name" value="Cytochrome_b561_oxidase"/>
</dbReference>
<dbReference type="InterPro" id="IPR011577">
    <property type="entry name" value="Cyt_b561_bac/Ni-Hgenase"/>
</dbReference>
<evidence type="ECO:0000256" key="2">
    <source>
        <dbReference type="ARBA" id="ARBA00004651"/>
    </source>
</evidence>
<keyword evidence="5" id="KW-0349">Heme</keyword>
<keyword evidence="3" id="KW-0813">Transport</keyword>
<feature type="transmembrane region" description="Helical" evidence="13">
    <location>
        <begin position="7"/>
        <end position="26"/>
    </location>
</feature>
<evidence type="ECO:0000256" key="3">
    <source>
        <dbReference type="ARBA" id="ARBA00022448"/>
    </source>
</evidence>
<comment type="subcellular location">
    <subcellularLocation>
        <location evidence="2">Cell membrane</location>
        <topology evidence="2">Multi-pass membrane protein</topology>
    </subcellularLocation>
</comment>
<keyword evidence="7" id="KW-0479">Metal-binding</keyword>
<reference evidence="15 16" key="1">
    <citation type="submission" date="2016-06" db="EMBL/GenBank/DDBJ databases">
        <title>Genome sequence of halotolerant plant growth promoting strain of Halomonas elongata HEK1 isolated from salterns of Rann of Kutch, Gujarat, India.</title>
        <authorList>
            <person name="Gaba S."/>
            <person name="Singh R.N."/>
            <person name="Abrol S."/>
            <person name="Kaushik R."/>
            <person name="Saxena A.K."/>
        </authorList>
    </citation>
    <scope>NUCLEOTIDE SEQUENCE [LARGE SCALE GENOMIC DNA]</scope>
    <source>
        <strain evidence="15 16">HEK1</strain>
    </source>
</reference>
<dbReference type="PANTHER" id="PTHR30529:SF1">
    <property type="entry name" value="CYTOCHROME B561 HOMOLOG 2"/>
    <property type="match status" value="1"/>
</dbReference>
<gene>
    <name evidence="15" type="ORF">A8U91_01178</name>
</gene>
<keyword evidence="4" id="KW-1003">Cell membrane</keyword>
<evidence type="ECO:0000256" key="7">
    <source>
        <dbReference type="ARBA" id="ARBA00022723"/>
    </source>
</evidence>
<sequence length="94" mass="10897">MGLVSILLHWLSALAIVGLFVLGWWMTGLDYYDSWYNLAPWWHRSVGMLLLFATLGRLVWRFVQPTPVARGIGWSAWLRMPATSCCIASCCWYW</sequence>
<evidence type="ECO:0000256" key="9">
    <source>
        <dbReference type="ARBA" id="ARBA00022989"/>
    </source>
</evidence>
<evidence type="ECO:0000256" key="10">
    <source>
        <dbReference type="ARBA" id="ARBA00023004"/>
    </source>
</evidence>
<protein>
    <recommendedName>
        <fullName evidence="14">Cytochrome b561 bacterial/Ni-hydrogenase domain-containing protein</fullName>
    </recommendedName>
</protein>
<dbReference type="PATRIC" id="fig|2746.7.peg.1215"/>
<dbReference type="SUPFAM" id="SSF81342">
    <property type="entry name" value="Transmembrane di-heme cytochromes"/>
    <property type="match status" value="1"/>
</dbReference>
<evidence type="ECO:0000256" key="6">
    <source>
        <dbReference type="ARBA" id="ARBA00022692"/>
    </source>
</evidence>
<evidence type="ECO:0000313" key="16">
    <source>
        <dbReference type="Proteomes" id="UP000092504"/>
    </source>
</evidence>
<evidence type="ECO:0000256" key="12">
    <source>
        <dbReference type="ARBA" id="ARBA00037975"/>
    </source>
</evidence>
<evidence type="ECO:0000256" key="8">
    <source>
        <dbReference type="ARBA" id="ARBA00022982"/>
    </source>
</evidence>
<evidence type="ECO:0000259" key="14">
    <source>
        <dbReference type="Pfam" id="PF01292"/>
    </source>
</evidence>
<evidence type="ECO:0000256" key="5">
    <source>
        <dbReference type="ARBA" id="ARBA00022617"/>
    </source>
</evidence>
<dbReference type="InterPro" id="IPR016174">
    <property type="entry name" value="Di-haem_cyt_TM"/>
</dbReference>
<dbReference type="GO" id="GO:0020037">
    <property type="term" value="F:heme binding"/>
    <property type="evidence" value="ECO:0007669"/>
    <property type="project" value="TreeGrafter"/>
</dbReference>
<feature type="domain" description="Cytochrome b561 bacterial/Ni-hydrogenase" evidence="14">
    <location>
        <begin position="2"/>
        <end position="74"/>
    </location>
</feature>
<evidence type="ECO:0000256" key="13">
    <source>
        <dbReference type="SAM" id="Phobius"/>
    </source>
</evidence>
<dbReference type="GO" id="GO:0005886">
    <property type="term" value="C:plasma membrane"/>
    <property type="evidence" value="ECO:0007669"/>
    <property type="project" value="UniProtKB-SubCell"/>
</dbReference>
<comment type="similarity">
    <text evidence="12">Belongs to the cytochrome b561 family.</text>
</comment>
<dbReference type="GO" id="GO:0046872">
    <property type="term" value="F:metal ion binding"/>
    <property type="evidence" value="ECO:0007669"/>
    <property type="project" value="UniProtKB-KW"/>
</dbReference>
<dbReference type="Proteomes" id="UP000092504">
    <property type="component" value="Unassembled WGS sequence"/>
</dbReference>
<evidence type="ECO:0000256" key="11">
    <source>
        <dbReference type="ARBA" id="ARBA00023136"/>
    </source>
</evidence>
<dbReference type="GO" id="GO:0022904">
    <property type="term" value="P:respiratory electron transport chain"/>
    <property type="evidence" value="ECO:0007669"/>
    <property type="project" value="InterPro"/>
</dbReference>
<dbReference type="AlphaFoldDB" id="A0A1B8P3K4"/>
<comment type="cofactor">
    <cofactor evidence="1">
        <name>heme b</name>
        <dbReference type="ChEBI" id="CHEBI:60344"/>
    </cofactor>
</comment>
<proteinExistence type="inferred from homology"/>
<dbReference type="GO" id="GO:0009055">
    <property type="term" value="F:electron transfer activity"/>
    <property type="evidence" value="ECO:0007669"/>
    <property type="project" value="InterPro"/>
</dbReference>
<dbReference type="PANTHER" id="PTHR30529">
    <property type="entry name" value="CYTOCHROME B561"/>
    <property type="match status" value="1"/>
</dbReference>
<keyword evidence="9 13" id="KW-1133">Transmembrane helix</keyword>
<keyword evidence="8" id="KW-0249">Electron transport</keyword>
<comment type="caution">
    <text evidence="15">The sequence shown here is derived from an EMBL/GenBank/DDBJ whole genome shotgun (WGS) entry which is preliminary data.</text>
</comment>
<evidence type="ECO:0000256" key="1">
    <source>
        <dbReference type="ARBA" id="ARBA00001970"/>
    </source>
</evidence>
<organism evidence="15 16">
    <name type="scientific">Halomonas elongata</name>
    <dbReference type="NCBI Taxonomy" id="2746"/>
    <lineage>
        <taxon>Bacteria</taxon>
        <taxon>Pseudomonadati</taxon>
        <taxon>Pseudomonadota</taxon>
        <taxon>Gammaproteobacteria</taxon>
        <taxon>Oceanospirillales</taxon>
        <taxon>Halomonadaceae</taxon>
        <taxon>Halomonas</taxon>
    </lineage>
</organism>
<dbReference type="EMBL" id="MAJD01000001">
    <property type="protein sequence ID" value="OBX36831.1"/>
    <property type="molecule type" value="Genomic_DNA"/>
</dbReference>
<dbReference type="Gene3D" id="1.20.950.20">
    <property type="entry name" value="Transmembrane di-heme cytochromes, Chain C"/>
    <property type="match status" value="1"/>
</dbReference>